<gene>
    <name evidence="1" type="ORF">AFUS01_LOCUS33325</name>
</gene>
<protein>
    <submittedName>
        <fullName evidence="1">Uncharacterized protein</fullName>
    </submittedName>
</protein>
<dbReference type="Proteomes" id="UP000708208">
    <property type="component" value="Unassembled WGS sequence"/>
</dbReference>
<keyword evidence="2" id="KW-1185">Reference proteome</keyword>
<reference evidence="1" key="1">
    <citation type="submission" date="2021-06" db="EMBL/GenBank/DDBJ databases">
        <authorList>
            <person name="Hodson N. C."/>
            <person name="Mongue J. A."/>
            <person name="Jaron S. K."/>
        </authorList>
    </citation>
    <scope>NUCLEOTIDE SEQUENCE</scope>
</reference>
<proteinExistence type="predicted"/>
<name>A0A8J2KTR8_9HEXA</name>
<dbReference type="AlphaFoldDB" id="A0A8J2KTR8"/>
<sequence length="30" mass="3336">TAVYLSPITQTQVHGCSQIETSMLQMKARI</sequence>
<evidence type="ECO:0000313" key="1">
    <source>
        <dbReference type="EMBL" id="CAG7823089.1"/>
    </source>
</evidence>
<comment type="caution">
    <text evidence="1">The sequence shown here is derived from an EMBL/GenBank/DDBJ whole genome shotgun (WGS) entry which is preliminary data.</text>
</comment>
<dbReference type="EMBL" id="CAJVCH010528345">
    <property type="protein sequence ID" value="CAG7823089.1"/>
    <property type="molecule type" value="Genomic_DNA"/>
</dbReference>
<feature type="non-terminal residue" evidence="1">
    <location>
        <position position="30"/>
    </location>
</feature>
<organism evidence="1 2">
    <name type="scientific">Allacma fusca</name>
    <dbReference type="NCBI Taxonomy" id="39272"/>
    <lineage>
        <taxon>Eukaryota</taxon>
        <taxon>Metazoa</taxon>
        <taxon>Ecdysozoa</taxon>
        <taxon>Arthropoda</taxon>
        <taxon>Hexapoda</taxon>
        <taxon>Collembola</taxon>
        <taxon>Symphypleona</taxon>
        <taxon>Sminthuridae</taxon>
        <taxon>Allacma</taxon>
    </lineage>
</organism>
<accession>A0A8J2KTR8</accession>
<evidence type="ECO:0000313" key="2">
    <source>
        <dbReference type="Proteomes" id="UP000708208"/>
    </source>
</evidence>